<keyword evidence="4 12" id="KW-0547">Nucleotide-binding</keyword>
<dbReference type="SUPFAM" id="SSF52540">
    <property type="entry name" value="P-loop containing nucleoside triphosphate hydrolases"/>
    <property type="match status" value="1"/>
</dbReference>
<dbReference type="InterPro" id="IPR036185">
    <property type="entry name" value="DNA_heli_DnaB-like_N_sf"/>
</dbReference>
<dbReference type="InterPro" id="IPR007693">
    <property type="entry name" value="DNA_helicase_DnaB-like_N"/>
</dbReference>
<keyword evidence="6 12" id="KW-0347">Helicase</keyword>
<organism evidence="14 15">
    <name type="scientific">Oceanobacillus luteolus</name>
    <dbReference type="NCBI Taxonomy" id="1274358"/>
    <lineage>
        <taxon>Bacteria</taxon>
        <taxon>Bacillati</taxon>
        <taxon>Bacillota</taxon>
        <taxon>Bacilli</taxon>
        <taxon>Bacillales</taxon>
        <taxon>Bacillaceae</taxon>
        <taxon>Oceanobacillus</taxon>
    </lineage>
</organism>
<evidence type="ECO:0000313" key="14">
    <source>
        <dbReference type="EMBL" id="MFD1609673.1"/>
    </source>
</evidence>
<dbReference type="Gene3D" id="1.10.860.10">
    <property type="entry name" value="DNAb Helicase, Chain A"/>
    <property type="match status" value="1"/>
</dbReference>
<comment type="catalytic activity">
    <reaction evidence="10 12">
        <text>ATP + H2O = ADP + phosphate + H(+)</text>
        <dbReference type="Rhea" id="RHEA:13065"/>
        <dbReference type="ChEBI" id="CHEBI:15377"/>
        <dbReference type="ChEBI" id="CHEBI:15378"/>
        <dbReference type="ChEBI" id="CHEBI:30616"/>
        <dbReference type="ChEBI" id="CHEBI:43474"/>
        <dbReference type="ChEBI" id="CHEBI:456216"/>
        <dbReference type="EC" id="5.6.2.3"/>
    </reaction>
</comment>
<dbReference type="InterPro" id="IPR016136">
    <property type="entry name" value="DNA_helicase_N/primase_C"/>
</dbReference>
<comment type="similarity">
    <text evidence="1 12">Belongs to the helicase family. DnaB subfamily.</text>
</comment>
<evidence type="ECO:0000256" key="12">
    <source>
        <dbReference type="RuleBase" id="RU362085"/>
    </source>
</evidence>
<evidence type="ECO:0000256" key="5">
    <source>
        <dbReference type="ARBA" id="ARBA00022801"/>
    </source>
</evidence>
<dbReference type="RefSeq" id="WP_379599101.1">
    <property type="nucleotide sequence ID" value="NZ_JBHUDE010000161.1"/>
</dbReference>
<dbReference type="Gene3D" id="3.40.50.300">
    <property type="entry name" value="P-loop containing nucleotide triphosphate hydrolases"/>
    <property type="match status" value="1"/>
</dbReference>
<dbReference type="GO" id="GO:0004386">
    <property type="term" value="F:helicase activity"/>
    <property type="evidence" value="ECO:0007669"/>
    <property type="project" value="UniProtKB-KW"/>
</dbReference>
<gene>
    <name evidence="14" type="primary">dnaB</name>
    <name evidence="14" type="ORF">ACFSBH_18805</name>
</gene>
<dbReference type="PANTHER" id="PTHR30153:SF2">
    <property type="entry name" value="REPLICATIVE DNA HELICASE"/>
    <property type="match status" value="1"/>
</dbReference>
<evidence type="ECO:0000259" key="13">
    <source>
        <dbReference type="PROSITE" id="PS51199"/>
    </source>
</evidence>
<dbReference type="SUPFAM" id="SSF48024">
    <property type="entry name" value="N-terminal domain of DnaB helicase"/>
    <property type="match status" value="1"/>
</dbReference>
<dbReference type="Pfam" id="PF03796">
    <property type="entry name" value="DnaB_C"/>
    <property type="match status" value="1"/>
</dbReference>
<evidence type="ECO:0000256" key="9">
    <source>
        <dbReference type="ARBA" id="ARBA00023235"/>
    </source>
</evidence>
<dbReference type="EMBL" id="JBHUDE010000161">
    <property type="protein sequence ID" value="MFD1609673.1"/>
    <property type="molecule type" value="Genomic_DNA"/>
</dbReference>
<evidence type="ECO:0000256" key="4">
    <source>
        <dbReference type="ARBA" id="ARBA00022741"/>
    </source>
</evidence>
<keyword evidence="15" id="KW-1185">Reference proteome</keyword>
<evidence type="ECO:0000313" key="15">
    <source>
        <dbReference type="Proteomes" id="UP001597221"/>
    </source>
</evidence>
<keyword evidence="8 12" id="KW-0238">DNA-binding</keyword>
<proteinExistence type="inferred from homology"/>
<dbReference type="PROSITE" id="PS51199">
    <property type="entry name" value="SF4_HELICASE"/>
    <property type="match status" value="1"/>
</dbReference>
<keyword evidence="2 12" id="KW-0639">Primosome</keyword>
<keyword evidence="9" id="KW-0413">Isomerase</keyword>
<keyword evidence="3 12" id="KW-0235">DNA replication</keyword>
<evidence type="ECO:0000256" key="6">
    <source>
        <dbReference type="ARBA" id="ARBA00022806"/>
    </source>
</evidence>
<reference evidence="15" key="1">
    <citation type="journal article" date="2019" name="Int. J. Syst. Evol. Microbiol.">
        <title>The Global Catalogue of Microorganisms (GCM) 10K type strain sequencing project: providing services to taxonomists for standard genome sequencing and annotation.</title>
        <authorList>
            <consortium name="The Broad Institute Genomics Platform"/>
            <consortium name="The Broad Institute Genome Sequencing Center for Infectious Disease"/>
            <person name="Wu L."/>
            <person name="Ma J."/>
        </authorList>
    </citation>
    <scope>NUCLEOTIDE SEQUENCE [LARGE SCALE GENOMIC DNA]</scope>
    <source>
        <strain evidence="15">CGMCC 1.12376</strain>
    </source>
</reference>
<dbReference type="InterPro" id="IPR027417">
    <property type="entry name" value="P-loop_NTPase"/>
</dbReference>
<dbReference type="CDD" id="cd00984">
    <property type="entry name" value="DnaB_C"/>
    <property type="match status" value="1"/>
</dbReference>
<dbReference type="PANTHER" id="PTHR30153">
    <property type="entry name" value="REPLICATIVE DNA HELICASE DNAB"/>
    <property type="match status" value="1"/>
</dbReference>
<sequence>MNFSRRSGSWWKGLMVIENYEAETAVLGSVLLDGSLFKDLEVQEEHFHDSRHKLIFRAMKLVADQGESIDVITVTARLGDNIYQAGNTSYLVSLGESVPTTATLKHYEKLVYEAYRMRKSREYVIDYLENPSEKGIEKLIANLEAIQEIGTVNSEKSVYDHLVEIAEEISYPEQRNPGLSTSYEQLDYMTGGLQRGDLLILAARPSVGKTAFALNLAAGHAKQGGMTTVISLEMGTKQLLKRMISTEGKVNGRKWRSLAFSADDYDKALYAIGEIANWKLEVTDTKRTLLEIRSAIRKMVHDHPHENHLIIIDYLQLITPATRRERRDIEVGEITRELKLLAVELNIPILLISQLSRNVETRPNKRPMLSDLRESGNIEQDADVIFFLYREDYYDKDSDKGNEVEVIISKHRNGPTGTVKLVFEREYGWFGEVSGG</sequence>
<dbReference type="Proteomes" id="UP001597221">
    <property type="component" value="Unassembled WGS sequence"/>
</dbReference>
<keyword evidence="5 12" id="KW-0378">Hydrolase</keyword>
<evidence type="ECO:0000256" key="1">
    <source>
        <dbReference type="ARBA" id="ARBA00008428"/>
    </source>
</evidence>
<comment type="caution">
    <text evidence="14">The sequence shown here is derived from an EMBL/GenBank/DDBJ whole genome shotgun (WGS) entry which is preliminary data.</text>
</comment>
<dbReference type="NCBIfam" id="TIGR00665">
    <property type="entry name" value="DnaB"/>
    <property type="match status" value="1"/>
</dbReference>
<dbReference type="InterPro" id="IPR007692">
    <property type="entry name" value="DNA_helicase_DnaB"/>
</dbReference>
<evidence type="ECO:0000256" key="2">
    <source>
        <dbReference type="ARBA" id="ARBA00022515"/>
    </source>
</evidence>
<protein>
    <recommendedName>
        <fullName evidence="11 12">Replicative DNA helicase</fullName>
        <ecNumber evidence="11 12">5.6.2.3</ecNumber>
    </recommendedName>
</protein>
<evidence type="ECO:0000256" key="11">
    <source>
        <dbReference type="NCBIfam" id="TIGR00665"/>
    </source>
</evidence>
<name>A0ABW4HVK5_9BACI</name>
<evidence type="ECO:0000256" key="3">
    <source>
        <dbReference type="ARBA" id="ARBA00022705"/>
    </source>
</evidence>
<keyword evidence="7 12" id="KW-0067">ATP-binding</keyword>
<comment type="function">
    <text evidence="12">The main replicative DNA helicase, it participates in initiation and elongation during chromosome replication. Travels ahead of the DNA replisome, separating dsDNA into templates for DNA synthesis. A processive ATP-dependent 5'-3' DNA helicase it has DNA-dependent ATPase activity.</text>
</comment>
<dbReference type="InterPro" id="IPR007694">
    <property type="entry name" value="DNA_helicase_DnaB-like_C"/>
</dbReference>
<feature type="domain" description="SF4 helicase" evidence="13">
    <location>
        <begin position="172"/>
        <end position="436"/>
    </location>
</feature>
<evidence type="ECO:0000256" key="10">
    <source>
        <dbReference type="ARBA" id="ARBA00048954"/>
    </source>
</evidence>
<accession>A0ABW4HVK5</accession>
<evidence type="ECO:0000256" key="7">
    <source>
        <dbReference type="ARBA" id="ARBA00022840"/>
    </source>
</evidence>
<evidence type="ECO:0000256" key="8">
    <source>
        <dbReference type="ARBA" id="ARBA00023125"/>
    </source>
</evidence>
<dbReference type="EC" id="5.6.2.3" evidence="11 12"/>
<dbReference type="Pfam" id="PF00772">
    <property type="entry name" value="DnaB"/>
    <property type="match status" value="1"/>
</dbReference>